<dbReference type="Proteomes" id="UP000197138">
    <property type="component" value="Unassembled WGS sequence"/>
</dbReference>
<name>A0A218VRF9_PUNGR</name>
<dbReference type="EMBL" id="PGOL01002006">
    <property type="protein sequence ID" value="PKI51525.1"/>
    <property type="molecule type" value="Genomic_DNA"/>
</dbReference>
<evidence type="ECO:0000313" key="4">
    <source>
        <dbReference type="Proteomes" id="UP000233551"/>
    </source>
</evidence>
<dbReference type="Proteomes" id="UP000233551">
    <property type="component" value="Unassembled WGS sequence"/>
</dbReference>
<evidence type="ECO:0000313" key="2">
    <source>
        <dbReference type="EMBL" id="PKI51525.1"/>
    </source>
</evidence>
<reference evidence="2 4" key="3">
    <citation type="submission" date="2017-11" db="EMBL/GenBank/DDBJ databases">
        <title>De-novo sequencing of pomegranate (Punica granatum L.) genome.</title>
        <authorList>
            <person name="Akparov Z."/>
            <person name="Amiraslanov A."/>
            <person name="Hajiyeva S."/>
            <person name="Abbasov M."/>
            <person name="Kaur K."/>
            <person name="Hamwieh A."/>
            <person name="Solovyev V."/>
            <person name="Salamov A."/>
            <person name="Braich B."/>
            <person name="Kosarev P."/>
            <person name="Mahmoud A."/>
            <person name="Hajiyev E."/>
            <person name="Babayeva S."/>
            <person name="Izzatullayeva V."/>
            <person name="Mammadov A."/>
            <person name="Mammadov A."/>
            <person name="Sharifova S."/>
            <person name="Ojaghi J."/>
            <person name="Eynullazada K."/>
            <person name="Bayramov B."/>
            <person name="Abdulazimova A."/>
            <person name="Shahmuradov I."/>
        </authorList>
    </citation>
    <scope>NUCLEOTIDE SEQUENCE [LARGE SCALE GENOMIC DNA]</scope>
    <source>
        <strain evidence="2">AG2017</strain>
        <strain evidence="4">cv. AG2017</strain>
        <tissue evidence="2">Leaf</tissue>
    </source>
</reference>
<accession>A0A218VRF9</accession>
<sequence>MWPSFRLIIRLWAPASLVRNQWGLDLSSRRLPITVSTLGPGGSFPTLIDFYLCLQCGGVDLTFLLLILGLYPLMLRSSFGINVDDLESGAVRARLSDR</sequence>
<dbReference type="EMBL" id="MTKT01006319">
    <property type="protein sequence ID" value="OWM62936.1"/>
    <property type="molecule type" value="Genomic_DNA"/>
</dbReference>
<evidence type="ECO:0000313" key="1">
    <source>
        <dbReference type="EMBL" id="OWM62936.1"/>
    </source>
</evidence>
<proteinExistence type="predicted"/>
<gene>
    <name evidence="1" type="ORF">CDL15_Pgr020230</name>
    <name evidence="2" type="ORF">CRG98_028085</name>
</gene>
<protein>
    <submittedName>
        <fullName evidence="1">Uncharacterized protein</fullName>
    </submittedName>
</protein>
<dbReference type="AlphaFoldDB" id="A0A218VRF9"/>
<reference evidence="3" key="1">
    <citation type="journal article" date="2017" name="Plant J.">
        <title>The pomegranate (Punica granatum L.) genome and the genomics of punicalagin biosynthesis.</title>
        <authorList>
            <person name="Qin G."/>
            <person name="Xu C."/>
            <person name="Ming R."/>
            <person name="Tang H."/>
            <person name="Guyot R."/>
            <person name="Kramer E.M."/>
            <person name="Hu Y."/>
            <person name="Yi X."/>
            <person name="Qi Y."/>
            <person name="Xu X."/>
            <person name="Gao Z."/>
            <person name="Pan H."/>
            <person name="Jian J."/>
            <person name="Tian Y."/>
            <person name="Yue Z."/>
            <person name="Xu Y."/>
        </authorList>
    </citation>
    <scope>NUCLEOTIDE SEQUENCE [LARGE SCALE GENOMIC DNA]</scope>
    <source>
        <strain evidence="3">cv. Dabenzi</strain>
    </source>
</reference>
<keyword evidence="4" id="KW-1185">Reference proteome</keyword>
<evidence type="ECO:0000313" key="3">
    <source>
        <dbReference type="Proteomes" id="UP000197138"/>
    </source>
</evidence>
<reference evidence="1" key="2">
    <citation type="submission" date="2017-06" db="EMBL/GenBank/DDBJ databases">
        <title>The pomegranate genome and the genomics of punicalagin biosynthesis.</title>
        <authorList>
            <person name="Xu C."/>
        </authorList>
    </citation>
    <scope>NUCLEOTIDE SEQUENCE [LARGE SCALE GENOMIC DNA]</scope>
    <source>
        <tissue evidence="1">Fresh leaf</tissue>
    </source>
</reference>
<comment type="caution">
    <text evidence="1">The sequence shown here is derived from an EMBL/GenBank/DDBJ whole genome shotgun (WGS) entry which is preliminary data.</text>
</comment>
<organism evidence="1 3">
    <name type="scientific">Punica granatum</name>
    <name type="common">Pomegranate</name>
    <dbReference type="NCBI Taxonomy" id="22663"/>
    <lineage>
        <taxon>Eukaryota</taxon>
        <taxon>Viridiplantae</taxon>
        <taxon>Streptophyta</taxon>
        <taxon>Embryophyta</taxon>
        <taxon>Tracheophyta</taxon>
        <taxon>Spermatophyta</taxon>
        <taxon>Magnoliopsida</taxon>
        <taxon>eudicotyledons</taxon>
        <taxon>Gunneridae</taxon>
        <taxon>Pentapetalae</taxon>
        <taxon>rosids</taxon>
        <taxon>malvids</taxon>
        <taxon>Myrtales</taxon>
        <taxon>Lythraceae</taxon>
        <taxon>Punica</taxon>
    </lineage>
</organism>